<keyword evidence="4 5" id="KW-0067">ATP-binding</keyword>
<name>A0ABN8NZX3_9CNID</name>
<evidence type="ECO:0000256" key="1">
    <source>
        <dbReference type="ARBA" id="ARBA00022679"/>
    </source>
</evidence>
<feature type="binding site" evidence="5">
    <location>
        <begin position="253"/>
        <end position="257"/>
    </location>
    <ligand>
        <name>ATP</name>
        <dbReference type="ChEBI" id="CHEBI:30616"/>
    </ligand>
</feature>
<dbReference type="SUPFAM" id="SSF55931">
    <property type="entry name" value="Glutamine synthetase/guanido kinase"/>
    <property type="match status" value="1"/>
</dbReference>
<dbReference type="InterPro" id="IPR022414">
    <property type="entry name" value="ATP-guanido_PTrfase_cat"/>
</dbReference>
<evidence type="ECO:0000259" key="6">
    <source>
        <dbReference type="PROSITE" id="PS51510"/>
    </source>
</evidence>
<comment type="caution">
    <text evidence="5">Lacks conserved residue(s) required for the propagation of feature annotation.</text>
</comment>
<keyword evidence="8" id="KW-1185">Reference proteome</keyword>
<evidence type="ECO:0000256" key="2">
    <source>
        <dbReference type="ARBA" id="ARBA00022741"/>
    </source>
</evidence>
<reference evidence="7 8" key="1">
    <citation type="submission" date="2022-05" db="EMBL/GenBank/DDBJ databases">
        <authorList>
            <consortium name="Genoscope - CEA"/>
            <person name="William W."/>
        </authorList>
    </citation>
    <scope>NUCLEOTIDE SEQUENCE [LARGE SCALE GENOMIC DNA]</scope>
</reference>
<protein>
    <recommendedName>
        <fullName evidence="6">Phosphagen kinase C-terminal domain-containing protein</fullName>
    </recommendedName>
</protein>
<evidence type="ECO:0000313" key="8">
    <source>
        <dbReference type="Proteomes" id="UP001159405"/>
    </source>
</evidence>
<feature type="domain" description="Phosphagen kinase C-terminal" evidence="6">
    <location>
        <begin position="174"/>
        <end position="288"/>
    </location>
</feature>
<keyword evidence="3 5" id="KW-0418">Kinase</keyword>
<proteinExistence type="inferred from homology"/>
<dbReference type="InterPro" id="IPR000749">
    <property type="entry name" value="ATP-guanido_PTrfase"/>
</dbReference>
<comment type="caution">
    <text evidence="7">The sequence shown here is derived from an EMBL/GenBank/DDBJ whole genome shotgun (WGS) entry which is preliminary data.</text>
</comment>
<sequence>MRIRFPESKTRVHPKDMASNSLSSVDLIMTQYITNKNGITTAHLVENSIGLLTGDEECDDLFSDLIDPVICEVLNIDQINSLRLEINLNWKEIQGGKFYGDKVLSCGHGLSTSRNIKGFSMIPGRSTAELFDASHLIVESLTSVNSKNLILCYIELQNGSIISLPVQPRHLSRPRGRFIWITSDQQCRIFVNYFDHLKLNVTQPGGNIIKAFRRYSELACMEESLKQTGQRFAWTSKYGFLSCSPENIGTGLEVQVKVRLPKLIKDPRFKRIIHVLPVKSEHGGKRFE</sequence>
<dbReference type="Proteomes" id="UP001159405">
    <property type="component" value="Unassembled WGS sequence"/>
</dbReference>
<accession>A0ABN8NZX3</accession>
<dbReference type="PANTHER" id="PTHR11547:SF38">
    <property type="entry name" value="ARGININE KINASE 1-RELATED"/>
    <property type="match status" value="1"/>
</dbReference>
<evidence type="ECO:0000256" key="3">
    <source>
        <dbReference type="ARBA" id="ARBA00022777"/>
    </source>
</evidence>
<dbReference type="SUPFAM" id="SSF48034">
    <property type="entry name" value="Guanido kinase N-terminal domain"/>
    <property type="match status" value="1"/>
</dbReference>
<keyword evidence="1 5" id="KW-0808">Transferase</keyword>
<dbReference type="EMBL" id="CALNXK010000040">
    <property type="protein sequence ID" value="CAH3124929.1"/>
    <property type="molecule type" value="Genomic_DNA"/>
</dbReference>
<evidence type="ECO:0000256" key="4">
    <source>
        <dbReference type="ARBA" id="ARBA00022840"/>
    </source>
</evidence>
<dbReference type="InterPro" id="IPR014746">
    <property type="entry name" value="Gln_synth/guanido_kin_cat_dom"/>
</dbReference>
<gene>
    <name evidence="7" type="ORF">PLOB_00031485</name>
</gene>
<feature type="binding site" evidence="5">
    <location>
        <begin position="280"/>
        <end position="285"/>
    </location>
    <ligand>
        <name>ATP</name>
        <dbReference type="ChEBI" id="CHEBI:30616"/>
    </ligand>
</feature>
<keyword evidence="2 5" id="KW-0547">Nucleotide-binding</keyword>
<organism evidence="7 8">
    <name type="scientific">Porites lobata</name>
    <dbReference type="NCBI Taxonomy" id="104759"/>
    <lineage>
        <taxon>Eukaryota</taxon>
        <taxon>Metazoa</taxon>
        <taxon>Cnidaria</taxon>
        <taxon>Anthozoa</taxon>
        <taxon>Hexacorallia</taxon>
        <taxon>Scleractinia</taxon>
        <taxon>Fungiina</taxon>
        <taxon>Poritidae</taxon>
        <taxon>Porites</taxon>
    </lineage>
</organism>
<dbReference type="PROSITE" id="PS51510">
    <property type="entry name" value="PHOSPHAGEN_KINASE_C"/>
    <property type="match status" value="1"/>
</dbReference>
<dbReference type="Pfam" id="PF00217">
    <property type="entry name" value="ATP-gua_Ptrans"/>
    <property type="match status" value="1"/>
</dbReference>
<evidence type="ECO:0000256" key="5">
    <source>
        <dbReference type="PROSITE-ProRule" id="PRU00843"/>
    </source>
</evidence>
<comment type="similarity">
    <text evidence="5">Belongs to the ATP:guanido phosphotransferase family.</text>
</comment>
<dbReference type="Gene3D" id="3.30.590.10">
    <property type="entry name" value="Glutamine synthetase/guanido kinase, catalytic domain"/>
    <property type="match status" value="1"/>
</dbReference>
<evidence type="ECO:0000313" key="7">
    <source>
        <dbReference type="EMBL" id="CAH3124929.1"/>
    </source>
</evidence>
<dbReference type="InterPro" id="IPR036802">
    <property type="entry name" value="ATP-guanido_PTrfase_N_sf"/>
</dbReference>
<dbReference type="PANTHER" id="PTHR11547">
    <property type="entry name" value="ARGININE OR CREATINE KINASE"/>
    <property type="match status" value="1"/>
</dbReference>